<organism evidence="3 4">
    <name type="scientific">Ilex paraguariensis</name>
    <name type="common">yerba mate</name>
    <dbReference type="NCBI Taxonomy" id="185542"/>
    <lineage>
        <taxon>Eukaryota</taxon>
        <taxon>Viridiplantae</taxon>
        <taxon>Streptophyta</taxon>
        <taxon>Embryophyta</taxon>
        <taxon>Tracheophyta</taxon>
        <taxon>Spermatophyta</taxon>
        <taxon>Magnoliopsida</taxon>
        <taxon>eudicotyledons</taxon>
        <taxon>Gunneridae</taxon>
        <taxon>Pentapetalae</taxon>
        <taxon>asterids</taxon>
        <taxon>campanulids</taxon>
        <taxon>Aquifoliales</taxon>
        <taxon>Aquifoliaceae</taxon>
        <taxon>Ilex</taxon>
    </lineage>
</organism>
<keyword evidence="2" id="KW-0812">Transmembrane</keyword>
<feature type="region of interest" description="Disordered" evidence="1">
    <location>
        <begin position="95"/>
        <end position="154"/>
    </location>
</feature>
<evidence type="ECO:0000313" key="3">
    <source>
        <dbReference type="EMBL" id="CAK9186438.1"/>
    </source>
</evidence>
<evidence type="ECO:0000256" key="1">
    <source>
        <dbReference type="SAM" id="MobiDB-lite"/>
    </source>
</evidence>
<gene>
    <name evidence="3" type="ORF">ILEXP_LOCUS56931</name>
</gene>
<dbReference type="Proteomes" id="UP001642360">
    <property type="component" value="Unassembled WGS sequence"/>
</dbReference>
<keyword evidence="2" id="KW-1133">Transmembrane helix</keyword>
<sequence>MGLGGWAAKVFIGVCIFWSMCCEISALVVIRENITVTYKRHLLAVDSLAAIGFGKKMGEFEHDIVVHSGINVASEVENVDTDAANVQFKVRNVETDVGDNDKEDDVYGFNSEDDDWRGEDYQSGNEGGRSSSDSDDVEYMKGDNKRKRKSKVYDTSEYETKFHVENGGNSDWDFCCNEGPTTSQTAGSQSNSTTSQATSQVNTVENSTSIEGGVRGCGGGAQSARV</sequence>
<keyword evidence="4" id="KW-1185">Reference proteome</keyword>
<feature type="compositionally biased region" description="Low complexity" evidence="1">
    <location>
        <begin position="181"/>
        <end position="204"/>
    </location>
</feature>
<dbReference type="AlphaFoldDB" id="A0ABC8UZE4"/>
<dbReference type="EMBL" id="CAUOFW020009580">
    <property type="protein sequence ID" value="CAK9186438.1"/>
    <property type="molecule type" value="Genomic_DNA"/>
</dbReference>
<reference evidence="3 4" key="1">
    <citation type="submission" date="2024-02" db="EMBL/GenBank/DDBJ databases">
        <authorList>
            <person name="Vignale AGUSTIN F."/>
            <person name="Sosa J E."/>
            <person name="Modenutti C."/>
        </authorList>
    </citation>
    <scope>NUCLEOTIDE SEQUENCE [LARGE SCALE GENOMIC DNA]</scope>
</reference>
<accession>A0ABC8UZE4</accession>
<evidence type="ECO:0000313" key="4">
    <source>
        <dbReference type="Proteomes" id="UP001642360"/>
    </source>
</evidence>
<protein>
    <submittedName>
        <fullName evidence="3">Uncharacterized protein</fullName>
    </submittedName>
</protein>
<feature type="compositionally biased region" description="Gly residues" evidence="1">
    <location>
        <begin position="213"/>
        <end position="226"/>
    </location>
</feature>
<name>A0ABC8UZE4_9AQUA</name>
<proteinExistence type="predicted"/>
<feature type="region of interest" description="Disordered" evidence="1">
    <location>
        <begin position="177"/>
        <end position="226"/>
    </location>
</feature>
<comment type="caution">
    <text evidence="3">The sequence shown here is derived from an EMBL/GenBank/DDBJ whole genome shotgun (WGS) entry which is preliminary data.</text>
</comment>
<feature type="compositionally biased region" description="Polar residues" evidence="1">
    <location>
        <begin position="122"/>
        <end position="131"/>
    </location>
</feature>
<feature type="compositionally biased region" description="Acidic residues" evidence="1">
    <location>
        <begin position="96"/>
        <end position="117"/>
    </location>
</feature>
<feature type="transmembrane region" description="Helical" evidence="2">
    <location>
        <begin position="6"/>
        <end position="30"/>
    </location>
</feature>
<evidence type="ECO:0000256" key="2">
    <source>
        <dbReference type="SAM" id="Phobius"/>
    </source>
</evidence>
<keyword evidence="2" id="KW-0472">Membrane</keyword>